<dbReference type="EMBL" id="LQOY01000242">
    <property type="protein sequence ID" value="ORV68296.1"/>
    <property type="molecule type" value="Genomic_DNA"/>
</dbReference>
<evidence type="ECO:0000313" key="2">
    <source>
        <dbReference type="EMBL" id="ORV68296.1"/>
    </source>
</evidence>
<reference evidence="1 3" key="2">
    <citation type="submission" date="2016-06" db="EMBL/GenBank/DDBJ databases">
        <authorList>
            <person name="Kjaerup R.B."/>
            <person name="Dalgaard T.S."/>
            <person name="Juul-Madsen H.R."/>
        </authorList>
    </citation>
    <scope>NUCLEOTIDE SEQUENCE [LARGE SCALE GENOMIC DNA]</scope>
    <source>
        <strain evidence="1 3">1245752.6</strain>
    </source>
</reference>
<comment type="caution">
    <text evidence="1">The sequence shown here is derived from an EMBL/GenBank/DDBJ whole genome shotgun (WGS) entry which is preliminary data.</text>
</comment>
<dbReference type="AlphaFoldDB" id="A0A1A6BP03"/>
<dbReference type="EMBL" id="MAEM01000008">
    <property type="protein sequence ID" value="OBS04068.1"/>
    <property type="molecule type" value="Genomic_DNA"/>
</dbReference>
<reference evidence="2 4" key="1">
    <citation type="submission" date="2016-01" db="EMBL/GenBank/DDBJ databases">
        <title>The new phylogeny of the genus Mycobacterium.</title>
        <authorList>
            <person name="Tarcisio F."/>
            <person name="Conor M."/>
            <person name="Antonella G."/>
            <person name="Elisabetta G."/>
            <person name="Giulia F.S."/>
            <person name="Sara T."/>
            <person name="Anna F."/>
            <person name="Clotilde B."/>
            <person name="Roberto B."/>
            <person name="Veronica D.S."/>
            <person name="Fabio R."/>
            <person name="Monica P."/>
            <person name="Olivier J."/>
            <person name="Enrico T."/>
            <person name="Nicola S."/>
        </authorList>
    </citation>
    <scope>NUCLEOTIDE SEQUENCE [LARGE SCALE GENOMIC DNA]</scope>
    <source>
        <strain evidence="2 4">DSM 44160</strain>
    </source>
</reference>
<gene>
    <name evidence="1" type="ORF">A9W98_06425</name>
    <name evidence="2" type="ORF">AWC08_07770</name>
</gene>
<proteinExistence type="predicted"/>
<dbReference type="Proteomes" id="UP000093757">
    <property type="component" value="Unassembled WGS sequence"/>
</dbReference>
<sequence>MDTACPEFRCARCGEVAGSVRFVAPADAVCHRPGLQALAELDVLLRPDDQAALLVQTFFGISSVAVSAERIGPVSRAIAEADAAALYRIAYSYAPFHCPDCAASYCGTHWNWRTFEDDPYSGIEGDCPRGHFHVLAY</sequence>
<keyword evidence="4" id="KW-1185">Reference proteome</keyword>
<protein>
    <submittedName>
        <fullName evidence="1">Uncharacterized protein</fullName>
    </submittedName>
</protein>
<evidence type="ECO:0000313" key="4">
    <source>
        <dbReference type="Proteomes" id="UP000193928"/>
    </source>
</evidence>
<evidence type="ECO:0000313" key="1">
    <source>
        <dbReference type="EMBL" id="OBS04068.1"/>
    </source>
</evidence>
<accession>A0A1A6BP03</accession>
<organism evidence="1 3">
    <name type="scientific">Mycobacterium gordonae</name>
    <dbReference type="NCBI Taxonomy" id="1778"/>
    <lineage>
        <taxon>Bacteria</taxon>
        <taxon>Bacillati</taxon>
        <taxon>Actinomycetota</taxon>
        <taxon>Actinomycetes</taxon>
        <taxon>Mycobacteriales</taxon>
        <taxon>Mycobacteriaceae</taxon>
        <taxon>Mycobacterium</taxon>
    </lineage>
</organism>
<evidence type="ECO:0000313" key="3">
    <source>
        <dbReference type="Proteomes" id="UP000093757"/>
    </source>
</evidence>
<name>A0A1A6BP03_MYCGO</name>
<dbReference type="Proteomes" id="UP000193928">
    <property type="component" value="Unassembled WGS sequence"/>
</dbReference>